<feature type="transmembrane region" description="Helical" evidence="7">
    <location>
        <begin position="50"/>
        <end position="69"/>
    </location>
</feature>
<feature type="transmembrane region" description="Helical" evidence="7">
    <location>
        <begin position="407"/>
        <end position="427"/>
    </location>
</feature>
<comment type="subcellular location">
    <subcellularLocation>
        <location evidence="1">Membrane</location>
        <topology evidence="1">Multi-pass membrane protein</topology>
    </subcellularLocation>
</comment>
<feature type="transmembrane region" description="Helical" evidence="7">
    <location>
        <begin position="447"/>
        <end position="470"/>
    </location>
</feature>
<gene>
    <name evidence="8" type="ORF">AW171_hschr74265</name>
</gene>
<evidence type="ECO:0000256" key="7">
    <source>
        <dbReference type="SAM" id="Phobius"/>
    </source>
</evidence>
<feature type="transmembrane region" description="Helical" evidence="7">
    <location>
        <begin position="188"/>
        <end position="207"/>
    </location>
</feature>
<evidence type="ECO:0000256" key="6">
    <source>
        <dbReference type="ARBA" id="ARBA00023136"/>
    </source>
</evidence>
<accession>A0A0X8HVH7</accession>
<dbReference type="InterPro" id="IPR001734">
    <property type="entry name" value="Na/solute_symporter"/>
</dbReference>
<dbReference type="InterPro" id="IPR038377">
    <property type="entry name" value="Na/Glc_symporter_sf"/>
</dbReference>
<feature type="transmembrane region" description="Helical" evidence="7">
    <location>
        <begin position="349"/>
        <end position="369"/>
    </location>
</feature>
<feature type="transmembrane region" description="Helical" evidence="7">
    <location>
        <begin position="227"/>
        <end position="247"/>
    </location>
</feature>
<comment type="similarity">
    <text evidence="2">Belongs to the sodium:solute symporter (SSF) (TC 2.A.21) family.</text>
</comment>
<keyword evidence="6 7" id="KW-0472">Membrane</keyword>
<feature type="transmembrane region" description="Helical" evidence="7">
    <location>
        <begin position="12"/>
        <end position="30"/>
    </location>
</feature>
<feature type="transmembrane region" description="Helical" evidence="7">
    <location>
        <begin position="259"/>
        <end position="288"/>
    </location>
</feature>
<feature type="transmembrane region" description="Helical" evidence="7">
    <location>
        <begin position="157"/>
        <end position="176"/>
    </location>
</feature>
<keyword evidence="9" id="KW-1185">Reference proteome</keyword>
<evidence type="ECO:0000313" key="9">
    <source>
        <dbReference type="Proteomes" id="UP000243052"/>
    </source>
</evidence>
<evidence type="ECO:0000313" key="8">
    <source>
        <dbReference type="EMBL" id="AMD22240.1"/>
    </source>
</evidence>
<name>A0A0X8HVH7_9SACH</name>
<organism evidence="8 9">
    <name type="scientific">Eremothecium sinecaudum</name>
    <dbReference type="NCBI Taxonomy" id="45286"/>
    <lineage>
        <taxon>Eukaryota</taxon>
        <taxon>Fungi</taxon>
        <taxon>Dikarya</taxon>
        <taxon>Ascomycota</taxon>
        <taxon>Saccharomycotina</taxon>
        <taxon>Saccharomycetes</taxon>
        <taxon>Saccharomycetales</taxon>
        <taxon>Saccharomycetaceae</taxon>
        <taxon>Eremothecium</taxon>
    </lineage>
</organism>
<dbReference type="GO" id="GO:0015606">
    <property type="term" value="F:spermidine transmembrane transporter activity"/>
    <property type="evidence" value="ECO:0007669"/>
    <property type="project" value="TreeGrafter"/>
</dbReference>
<feature type="transmembrane region" description="Helical" evidence="7">
    <location>
        <begin position="117"/>
        <end position="137"/>
    </location>
</feature>
<feature type="transmembrane region" description="Helical" evidence="7">
    <location>
        <begin position="308"/>
        <end position="329"/>
    </location>
</feature>
<dbReference type="Proteomes" id="UP000243052">
    <property type="component" value="Chromosome vii"/>
</dbReference>
<dbReference type="InterPro" id="IPR050277">
    <property type="entry name" value="Sodium:Solute_Symporter"/>
</dbReference>
<dbReference type="EMBL" id="CP014247">
    <property type="protein sequence ID" value="AMD22240.1"/>
    <property type="molecule type" value="Genomic_DNA"/>
</dbReference>
<feature type="transmembrane region" description="Helical" evidence="7">
    <location>
        <begin position="75"/>
        <end position="96"/>
    </location>
</feature>
<evidence type="ECO:0000256" key="4">
    <source>
        <dbReference type="ARBA" id="ARBA00022692"/>
    </source>
</evidence>
<dbReference type="GO" id="GO:0005886">
    <property type="term" value="C:plasma membrane"/>
    <property type="evidence" value="ECO:0007669"/>
    <property type="project" value="TreeGrafter"/>
</dbReference>
<dbReference type="PANTHER" id="PTHR48086:SF10">
    <property type="entry name" value="AGR155CP"/>
    <property type="match status" value="1"/>
</dbReference>
<evidence type="ECO:0000256" key="3">
    <source>
        <dbReference type="ARBA" id="ARBA00022448"/>
    </source>
</evidence>
<proteinExistence type="inferred from homology"/>
<feature type="transmembrane region" description="Helical" evidence="7">
    <location>
        <begin position="375"/>
        <end position="395"/>
    </location>
</feature>
<protein>
    <submittedName>
        <fullName evidence="8">HGL100Cp</fullName>
    </submittedName>
</protein>
<dbReference type="PANTHER" id="PTHR48086">
    <property type="entry name" value="SODIUM/PROLINE SYMPORTER-RELATED"/>
    <property type="match status" value="1"/>
</dbReference>
<keyword evidence="5 7" id="KW-1133">Transmembrane helix</keyword>
<dbReference type="Gene3D" id="1.20.1730.10">
    <property type="entry name" value="Sodium/glucose cotransporter"/>
    <property type="match status" value="1"/>
</dbReference>
<keyword evidence="3" id="KW-0813">Transport</keyword>
<evidence type="ECO:0000256" key="2">
    <source>
        <dbReference type="ARBA" id="ARBA00006434"/>
    </source>
</evidence>
<dbReference type="OrthoDB" id="6132759at2759"/>
<sequence>MSVLSSVAANAIVWPLFAVMLIVSCTIAYFKSSGSSFISANGTQKGVPLALNFIATSFGCGMLVAYPQMANVAGLHGLLVYSLTSALPMMLFAYFGPLIRKRCPEGFLLTEWVYQRFGTVAGVYLSICTVLNLFLYMVSEVSSVNLAYEALTGKSGLAVVIVQCVVTTIYTTLGGFHISFITDTIQTGIVLVLLVAGTIAVATNLKIDHQAVLDSGLLEAKPLGWKLLYILTVAIFTNDFFMSGFWLRTFAARSDKDLFIGCAIATFVLLCVLTLVGMTGMLAVWAGYVPIASSESVPFFDLLAHQSAGIVGLVLAITIVISTCALDTLQSALVSTIASSVFRNKLSLLYVRSIVLIVMVPVVIVGLIAQDILNIYLIVDLLSSSVIPVMMFGLHRKSHSYLTAWEVVGGGLGGILSVFIFGSIYYHSAHEGGRLLLLLNGLYLDDWGVFGALVAAPVGSIISAFLIFVIRSILYHFWPLSLLAPISPEQNNTKGTISEDYHSDETKDSTLIFPPI</sequence>
<evidence type="ECO:0000256" key="1">
    <source>
        <dbReference type="ARBA" id="ARBA00004141"/>
    </source>
</evidence>
<dbReference type="RefSeq" id="XP_017989236.1">
    <property type="nucleotide sequence ID" value="XM_018133601.1"/>
</dbReference>
<keyword evidence="4 7" id="KW-0812">Transmembrane</keyword>
<evidence type="ECO:0000256" key="5">
    <source>
        <dbReference type="ARBA" id="ARBA00022989"/>
    </source>
</evidence>
<dbReference type="AlphaFoldDB" id="A0A0X8HVH7"/>
<dbReference type="GeneID" id="28725584"/>
<dbReference type="PROSITE" id="PS50283">
    <property type="entry name" value="NA_SOLUT_SYMP_3"/>
    <property type="match status" value="1"/>
</dbReference>
<dbReference type="STRING" id="45286.A0A0X8HVH7"/>
<reference evidence="8 9" key="1">
    <citation type="submission" date="2016-01" db="EMBL/GenBank/DDBJ databases">
        <title>Genome sequence of the yeast Holleya sinecauda.</title>
        <authorList>
            <person name="Dietrich F.S."/>
        </authorList>
    </citation>
    <scope>NUCLEOTIDE SEQUENCE [LARGE SCALE GENOMIC DNA]</scope>
    <source>
        <strain evidence="8 9">ATCC 58844</strain>
    </source>
</reference>